<feature type="transmembrane region" description="Helical" evidence="1">
    <location>
        <begin position="88"/>
        <end position="109"/>
    </location>
</feature>
<keyword evidence="1" id="KW-0472">Membrane</keyword>
<feature type="transmembrane region" description="Helical" evidence="1">
    <location>
        <begin position="7"/>
        <end position="24"/>
    </location>
</feature>
<evidence type="ECO:0000313" key="3">
    <source>
        <dbReference type="Proteomes" id="UP001218788"/>
    </source>
</evidence>
<sequence>MTYACIRIAYLALALSFYLLGYWHESMGNSYDALLFHNYPNAITVIICSALMGAAYSEHRNTNVVGVTIGLIIYEVMQLWIPARTFDWLDIMASIVGMVLYLTAFQLVFKRLVRRKVRCKQSNTAT</sequence>
<accession>A0ABT5L7K5</accession>
<feature type="transmembrane region" description="Helical" evidence="1">
    <location>
        <begin position="63"/>
        <end position="82"/>
    </location>
</feature>
<proteinExistence type="predicted"/>
<protein>
    <recommendedName>
        <fullName evidence="4">VanZ-like domain-containing protein</fullName>
    </recommendedName>
</protein>
<dbReference type="EMBL" id="JAQQXP010000005">
    <property type="protein sequence ID" value="MDC8833024.1"/>
    <property type="molecule type" value="Genomic_DNA"/>
</dbReference>
<keyword evidence="3" id="KW-1185">Reference proteome</keyword>
<evidence type="ECO:0000313" key="2">
    <source>
        <dbReference type="EMBL" id="MDC8833024.1"/>
    </source>
</evidence>
<evidence type="ECO:0008006" key="4">
    <source>
        <dbReference type="Google" id="ProtNLM"/>
    </source>
</evidence>
<keyword evidence="1" id="KW-0812">Transmembrane</keyword>
<reference evidence="2 3" key="1">
    <citation type="submission" date="2022-10" db="EMBL/GenBank/DDBJ databases">
        <title>Alteromonas sp. chi3 Genome sequencing.</title>
        <authorList>
            <person name="Park S."/>
        </authorList>
    </citation>
    <scope>NUCLEOTIDE SEQUENCE [LARGE SCALE GENOMIC DNA]</scope>
    <source>
        <strain evidence="3">chi3</strain>
    </source>
</reference>
<comment type="caution">
    <text evidence="2">The sequence shown here is derived from an EMBL/GenBank/DDBJ whole genome shotgun (WGS) entry which is preliminary data.</text>
</comment>
<keyword evidence="1" id="KW-1133">Transmembrane helix</keyword>
<gene>
    <name evidence="2" type="ORF">OIK42_19895</name>
</gene>
<name>A0ABT5L7K5_9ALTE</name>
<dbReference type="RefSeq" id="WP_273642944.1">
    <property type="nucleotide sequence ID" value="NZ_JAQQXP010000005.1"/>
</dbReference>
<dbReference type="Proteomes" id="UP001218788">
    <property type="component" value="Unassembled WGS sequence"/>
</dbReference>
<organism evidence="2 3">
    <name type="scientific">Alteromonas gilva</name>
    <dbReference type="NCBI Taxonomy" id="2987522"/>
    <lineage>
        <taxon>Bacteria</taxon>
        <taxon>Pseudomonadati</taxon>
        <taxon>Pseudomonadota</taxon>
        <taxon>Gammaproteobacteria</taxon>
        <taxon>Alteromonadales</taxon>
        <taxon>Alteromonadaceae</taxon>
        <taxon>Alteromonas/Salinimonas group</taxon>
        <taxon>Alteromonas</taxon>
    </lineage>
</organism>
<feature type="transmembrane region" description="Helical" evidence="1">
    <location>
        <begin position="36"/>
        <end position="56"/>
    </location>
</feature>
<evidence type="ECO:0000256" key="1">
    <source>
        <dbReference type="SAM" id="Phobius"/>
    </source>
</evidence>